<dbReference type="InterPro" id="IPR036390">
    <property type="entry name" value="WH_DNA-bd_sf"/>
</dbReference>
<dbReference type="GeneID" id="68100049"/>
<dbReference type="Pfam" id="PF05470">
    <property type="entry name" value="eIF-3c_N"/>
    <property type="match status" value="2"/>
</dbReference>
<feature type="domain" description="PCI" evidence="5">
    <location>
        <begin position="659"/>
        <end position="833"/>
    </location>
</feature>
<evidence type="ECO:0000256" key="3">
    <source>
        <dbReference type="ARBA" id="ARBA00022917"/>
    </source>
</evidence>
<evidence type="ECO:0000256" key="4">
    <source>
        <dbReference type="SAM" id="MobiDB-lite"/>
    </source>
</evidence>
<keyword evidence="7" id="KW-1185">Reference proteome</keyword>
<feature type="compositionally biased region" description="Acidic residues" evidence="4">
    <location>
        <begin position="94"/>
        <end position="110"/>
    </location>
</feature>
<dbReference type="Pfam" id="PF26569">
    <property type="entry name" value="EIF3CL_C"/>
    <property type="match status" value="1"/>
</dbReference>
<comment type="caution">
    <text evidence="6">The sequence shown here is derived from an EMBL/GenBank/DDBJ whole genome shotgun (WGS) entry which is preliminary data.</text>
</comment>
<evidence type="ECO:0000256" key="1">
    <source>
        <dbReference type="ARBA" id="ARBA00022490"/>
    </source>
</evidence>
<feature type="region of interest" description="Disordered" evidence="4">
    <location>
        <begin position="871"/>
        <end position="933"/>
    </location>
</feature>
<protein>
    <recommendedName>
        <fullName evidence="5">PCI domain-containing protein</fullName>
    </recommendedName>
</protein>
<reference evidence="6 7" key="1">
    <citation type="journal article" date="2018" name="BMC Genomics">
        <title>The genome of Naegleria lovaniensis, the basis for a comparative approach to unravel pathogenicity factors of the human pathogenic amoeba N. fowleri.</title>
        <authorList>
            <person name="Liechti N."/>
            <person name="Schurch N."/>
            <person name="Bruggmann R."/>
            <person name="Wittwer M."/>
        </authorList>
    </citation>
    <scope>NUCLEOTIDE SEQUENCE [LARGE SCALE GENOMIC DNA]</scope>
    <source>
        <strain evidence="6 7">ATCC 30569</strain>
    </source>
</reference>
<dbReference type="GO" id="GO:0003723">
    <property type="term" value="F:RNA binding"/>
    <property type="evidence" value="ECO:0007669"/>
    <property type="project" value="InterPro"/>
</dbReference>
<dbReference type="Proteomes" id="UP000816034">
    <property type="component" value="Unassembled WGS sequence"/>
</dbReference>
<feature type="compositionally biased region" description="Basic and acidic residues" evidence="4">
    <location>
        <begin position="69"/>
        <end position="91"/>
    </location>
</feature>
<evidence type="ECO:0000313" key="6">
    <source>
        <dbReference type="EMBL" id="KAG2378957.1"/>
    </source>
</evidence>
<dbReference type="Pfam" id="PF01399">
    <property type="entry name" value="PCI"/>
    <property type="match status" value="1"/>
</dbReference>
<feature type="compositionally biased region" description="Low complexity" evidence="4">
    <location>
        <begin position="923"/>
        <end position="933"/>
    </location>
</feature>
<dbReference type="InterPro" id="IPR000717">
    <property type="entry name" value="PCI_dom"/>
</dbReference>
<dbReference type="PROSITE" id="PS50250">
    <property type="entry name" value="PCI"/>
    <property type="match status" value="1"/>
</dbReference>
<dbReference type="PANTHER" id="PTHR13937">
    <property type="entry name" value="EUKARYOTIC TRANSLATION INITATION FACTOR 3, SUBUNIT 8 EIF3S8 -RELATED"/>
    <property type="match status" value="1"/>
</dbReference>
<dbReference type="PANTHER" id="PTHR13937:SF0">
    <property type="entry name" value="EUKARYOTIC TRANSLATION INITIATION FACTOR 3 SUBUNIT C-RELATED"/>
    <property type="match status" value="1"/>
</dbReference>
<dbReference type="InterPro" id="IPR058999">
    <property type="entry name" value="EIF3CL_C"/>
</dbReference>
<feature type="compositionally biased region" description="Acidic residues" evidence="4">
    <location>
        <begin position="53"/>
        <end position="68"/>
    </location>
</feature>
<dbReference type="Gene3D" id="1.25.40.570">
    <property type="match status" value="1"/>
</dbReference>
<feature type="region of interest" description="Disordered" evidence="4">
    <location>
        <begin position="240"/>
        <end position="262"/>
    </location>
</feature>
<name>A0AA88KG74_NAELO</name>
<dbReference type="SMART" id="SM00088">
    <property type="entry name" value="PINT"/>
    <property type="match status" value="1"/>
</dbReference>
<evidence type="ECO:0000256" key="2">
    <source>
        <dbReference type="ARBA" id="ARBA00022540"/>
    </source>
</evidence>
<feature type="compositionally biased region" description="Polar residues" evidence="4">
    <location>
        <begin position="884"/>
        <end position="900"/>
    </location>
</feature>
<keyword evidence="3" id="KW-0648">Protein biosynthesis</keyword>
<keyword evidence="1" id="KW-0963">Cytoplasm</keyword>
<dbReference type="GO" id="GO:0005852">
    <property type="term" value="C:eukaryotic translation initiation factor 3 complex"/>
    <property type="evidence" value="ECO:0007669"/>
    <property type="project" value="InterPro"/>
</dbReference>
<feature type="compositionally biased region" description="Acidic residues" evidence="4">
    <location>
        <begin position="12"/>
        <end position="35"/>
    </location>
</feature>
<dbReference type="GO" id="GO:0031369">
    <property type="term" value="F:translation initiation factor binding"/>
    <property type="evidence" value="ECO:0007669"/>
    <property type="project" value="InterPro"/>
</dbReference>
<organism evidence="6 7">
    <name type="scientific">Naegleria lovaniensis</name>
    <name type="common">Amoeba</name>
    <dbReference type="NCBI Taxonomy" id="51637"/>
    <lineage>
        <taxon>Eukaryota</taxon>
        <taxon>Discoba</taxon>
        <taxon>Heterolobosea</taxon>
        <taxon>Tetramitia</taxon>
        <taxon>Eutetramitia</taxon>
        <taxon>Vahlkampfiidae</taxon>
        <taxon>Naegleria</taxon>
    </lineage>
</organism>
<dbReference type="EMBL" id="PYSW02000030">
    <property type="protein sequence ID" value="KAG2378957.1"/>
    <property type="molecule type" value="Genomic_DNA"/>
</dbReference>
<dbReference type="SUPFAM" id="SSF46785">
    <property type="entry name" value="Winged helix' DNA-binding domain"/>
    <property type="match status" value="1"/>
</dbReference>
<evidence type="ECO:0000313" key="7">
    <source>
        <dbReference type="Proteomes" id="UP000816034"/>
    </source>
</evidence>
<dbReference type="InterPro" id="IPR027516">
    <property type="entry name" value="EIF3C"/>
</dbReference>
<dbReference type="RefSeq" id="XP_044546219.1">
    <property type="nucleotide sequence ID" value="XM_044697577.1"/>
</dbReference>
<dbReference type="GO" id="GO:0003743">
    <property type="term" value="F:translation initiation factor activity"/>
    <property type="evidence" value="ECO:0007669"/>
    <property type="project" value="UniProtKB-KW"/>
</dbReference>
<gene>
    <name evidence="6" type="ORF">C9374_007595</name>
</gene>
<dbReference type="AlphaFoldDB" id="A0AA88KG74"/>
<dbReference type="InterPro" id="IPR008905">
    <property type="entry name" value="EIF3C_N_dom"/>
</dbReference>
<sequence>MSSFFKAANFVDSDEEEERSEEEVSEEEEEHSEDDQQTKKKGGFFGKSKLVESSEEEDEEEEEEEEAEQKEKEDETKTAQAEQEDKRKKWFLDGSDEEEESDYSDDEWLSSDEGSVASSVRAEVKSHRLKYLDELREVTEKIQDCIMDNNWKAVSDDFSEVGKVIEKLQKLDEYKGKKKVPNLYIRFLVYLDDKLEEAKSKKDDVKTADSKLITTFHRELKKTIKNYEDLMAACKTEPEAFQDTEDEAEEAPVDNKPQKKPTVPLTDIQKLMADLTSGTIEEKIAEIGRGKGYKGTNVKESLLQLKILLAHTPEAKTRIQLLLLIVLTHFDLPKVNSNYLSFDAWKNACLGLIRLVKLIEDHPELQVVESIDTLLGESAPSNNGATSEANQVHIKGNIASILERLYDEFITSLQYTDPHTQDYVKRLRDEYLLIEAGERVYSFYLKRNNKRNLARAAFKLFEHLYYRKQDDHEKLLAAQRTNALKALEEAHANWVEEEKQMLSESVTATVDPFKVDSPDVIEPNLPKVLSNLATIIYEQGTDHAKIRTLLMQIYHRAVYGKFFEARNLLVTSKLQDNIHHYEIPIQILFNRAIAQIGICAFKNGLIQESHAALLELYGSQKQKELLAQGLTSSRYQQAGSTLQKKEQLEKIERSRLIPYHQHISIDLIEGVHLMCALLLEVPNMAMQSFSNVKPKVINKAFRRVLETFSRQHYVGPPENTKEHIYAAYNALSAGEWEEAYNILLGLQDIWSMIPDNESVKEMLKKKVKVAALKAYIFKYSRHYETISVQSLATMFDLPKPTVYSIVNKMIIAEEFYAALDQTNDTIVIYHSEPTPLQYLALQLTDKISALVEYNDKLYDAKQSNTAYVVMTDHKQQKRSKQKTTNKQGQGNQKGPRNTSGGNKGPNQKREKNTKHHNKEKHQQQATPATTTVQ</sequence>
<evidence type="ECO:0000259" key="5">
    <source>
        <dbReference type="PROSITE" id="PS50250"/>
    </source>
</evidence>
<proteinExistence type="predicted"/>
<feature type="region of interest" description="Disordered" evidence="4">
    <location>
        <begin position="1"/>
        <end position="120"/>
    </location>
</feature>
<feature type="compositionally biased region" description="Acidic residues" evidence="4">
    <location>
        <begin position="240"/>
        <end position="252"/>
    </location>
</feature>
<keyword evidence="2" id="KW-0396">Initiation factor</keyword>
<accession>A0AA88KG74</accession>